<keyword evidence="1" id="KW-1133">Transmembrane helix</keyword>
<keyword evidence="1" id="KW-0472">Membrane</keyword>
<dbReference type="InterPro" id="IPR000683">
    <property type="entry name" value="Gfo/Idh/MocA-like_OxRdtase_N"/>
</dbReference>
<gene>
    <name evidence="3" type="ORF">ACFOKA_07195</name>
</gene>
<feature type="transmembrane region" description="Helical" evidence="1">
    <location>
        <begin position="199"/>
        <end position="217"/>
    </location>
</feature>
<organism evidence="3 4">
    <name type="scientific">Kordiimonas pumila</name>
    <dbReference type="NCBI Taxonomy" id="2161677"/>
    <lineage>
        <taxon>Bacteria</taxon>
        <taxon>Pseudomonadati</taxon>
        <taxon>Pseudomonadota</taxon>
        <taxon>Alphaproteobacteria</taxon>
        <taxon>Kordiimonadales</taxon>
        <taxon>Kordiimonadaceae</taxon>
        <taxon>Kordiimonas</taxon>
    </lineage>
</organism>
<evidence type="ECO:0000313" key="3">
    <source>
        <dbReference type="EMBL" id="MFC3051683.1"/>
    </source>
</evidence>
<comment type="caution">
    <text evidence="3">The sequence shown here is derived from an EMBL/GenBank/DDBJ whole genome shotgun (WGS) entry which is preliminary data.</text>
</comment>
<dbReference type="Pfam" id="PF01408">
    <property type="entry name" value="GFO_IDH_MocA"/>
    <property type="match status" value="1"/>
</dbReference>
<dbReference type="Proteomes" id="UP001595444">
    <property type="component" value="Unassembled WGS sequence"/>
</dbReference>
<keyword evidence="1" id="KW-0812">Transmembrane</keyword>
<feature type="domain" description="Gfo/Idh/MocA-like oxidoreductase N-terminal" evidence="2">
    <location>
        <begin position="353"/>
        <end position="399"/>
    </location>
</feature>
<dbReference type="Gene3D" id="3.40.50.720">
    <property type="entry name" value="NAD(P)-binding Rossmann-like Domain"/>
    <property type="match status" value="1"/>
</dbReference>
<proteinExistence type="predicted"/>
<dbReference type="SUPFAM" id="SSF51735">
    <property type="entry name" value="NAD(P)-binding Rossmann-fold domains"/>
    <property type="match status" value="1"/>
</dbReference>
<evidence type="ECO:0000259" key="2">
    <source>
        <dbReference type="Pfam" id="PF01408"/>
    </source>
</evidence>
<keyword evidence="4" id="KW-1185">Reference proteome</keyword>
<feature type="transmembrane region" description="Helical" evidence="1">
    <location>
        <begin position="160"/>
        <end position="183"/>
    </location>
</feature>
<evidence type="ECO:0000313" key="4">
    <source>
        <dbReference type="Proteomes" id="UP001595444"/>
    </source>
</evidence>
<feature type="transmembrane region" description="Helical" evidence="1">
    <location>
        <begin position="7"/>
        <end position="25"/>
    </location>
</feature>
<reference evidence="4" key="1">
    <citation type="journal article" date="2019" name="Int. J. Syst. Evol. Microbiol.">
        <title>The Global Catalogue of Microorganisms (GCM) 10K type strain sequencing project: providing services to taxonomists for standard genome sequencing and annotation.</title>
        <authorList>
            <consortium name="The Broad Institute Genomics Platform"/>
            <consortium name="The Broad Institute Genome Sequencing Center for Infectious Disease"/>
            <person name="Wu L."/>
            <person name="Ma J."/>
        </authorList>
    </citation>
    <scope>NUCLEOTIDE SEQUENCE [LARGE SCALE GENOMIC DNA]</scope>
    <source>
        <strain evidence="4">KCTC 62164</strain>
    </source>
</reference>
<name>A0ABV7D3D6_9PROT</name>
<dbReference type="EMBL" id="JBHRSL010000004">
    <property type="protein sequence ID" value="MFC3051683.1"/>
    <property type="molecule type" value="Genomic_DNA"/>
</dbReference>
<protein>
    <submittedName>
        <fullName evidence="3">Gfo/Idh/MocA family oxidoreductase</fullName>
    </submittedName>
</protein>
<evidence type="ECO:0000256" key="1">
    <source>
        <dbReference type="SAM" id="Phobius"/>
    </source>
</evidence>
<sequence length="679" mass="77050">MTELYKLVAKISVSAFVVLSLINALPLPLLVFQLVGALVIVSFLVSWNSVKVYYARISGEENRMLSLWENHYSPLTWLMQHTFRFFRFFSPLQHIKRFVRFVRMHYSLGEVQKRPDFHAKDTEVYFLVVMGMFIVAYVCGDNIASWLASYPAINMERWRIIITGLVCLLTFEAFTWISYYLFWRNFAEARYTLYHPAEYFVMFPLVLGVQIMGFSYISGESPWELIQAIFNATKNSNLSEWKVTFLKILSFFYFTVFFANLRSMVPTTKFKSTTTVNIIGAGDVVINRILPALLRERMKGEQDFLSPLTKRHVKVYTITDDIAGAQTIKSGKVLVQNAAKSAIVADTVAEQVPVIIATPSDTHFAYLSALVSSGVKCAIEKPMSTNAAEISLLKQNAETYRASTFALSYYALEKALPITYLLSGNPYYERFLTVGSGKELTHSKLGQLYRSLGRLKSLDIALVEGAVRSPSAGNRAWTEVPNGLAFETLIHPLTIAYKFIAKERLNWNSFTPKVIKGRSAAAVSDNKKVETYIQLRGTIPYEGVNAPGRAPGDGVKINLITAKYANEQTRCGKAMFDNGFITFNFDQMQATIKNTVDGTEETIMVCPEFQHKYYVQTDLVRLFFNAGWTDLRYDDFDDQLSLLEWLSIKDLSGKITFSYGLEKGYAALEEKLCRKDFEV</sequence>
<feature type="transmembrane region" description="Helical" evidence="1">
    <location>
        <begin position="31"/>
        <end position="54"/>
    </location>
</feature>
<feature type="transmembrane region" description="Helical" evidence="1">
    <location>
        <begin position="124"/>
        <end position="148"/>
    </location>
</feature>
<accession>A0ABV7D3D6</accession>
<dbReference type="RefSeq" id="WP_194215155.1">
    <property type="nucleotide sequence ID" value="NZ_CP061205.1"/>
</dbReference>
<dbReference type="InterPro" id="IPR036291">
    <property type="entry name" value="NAD(P)-bd_dom_sf"/>
</dbReference>